<name>A0A6A5U7P5_9PLEO</name>
<evidence type="ECO:0000256" key="1">
    <source>
        <dbReference type="SAM" id="MobiDB-lite"/>
    </source>
</evidence>
<dbReference type="OrthoDB" id="3438340at2759"/>
<feature type="compositionally biased region" description="Basic and acidic residues" evidence="1">
    <location>
        <begin position="167"/>
        <end position="196"/>
    </location>
</feature>
<feature type="compositionally biased region" description="Basic residues" evidence="1">
    <location>
        <begin position="222"/>
        <end position="235"/>
    </location>
</feature>
<gene>
    <name evidence="2" type="ORF">CC80DRAFT_312165</name>
</gene>
<organism evidence="2 3">
    <name type="scientific">Byssothecium circinans</name>
    <dbReference type="NCBI Taxonomy" id="147558"/>
    <lineage>
        <taxon>Eukaryota</taxon>
        <taxon>Fungi</taxon>
        <taxon>Dikarya</taxon>
        <taxon>Ascomycota</taxon>
        <taxon>Pezizomycotina</taxon>
        <taxon>Dothideomycetes</taxon>
        <taxon>Pleosporomycetidae</taxon>
        <taxon>Pleosporales</taxon>
        <taxon>Massarineae</taxon>
        <taxon>Massarinaceae</taxon>
        <taxon>Byssothecium</taxon>
    </lineage>
</organism>
<dbReference type="InterPro" id="IPR021641">
    <property type="entry name" value="DUF3245"/>
</dbReference>
<evidence type="ECO:0000313" key="3">
    <source>
        <dbReference type="Proteomes" id="UP000800035"/>
    </source>
</evidence>
<feature type="compositionally biased region" description="Acidic residues" evidence="1">
    <location>
        <begin position="157"/>
        <end position="166"/>
    </location>
</feature>
<feature type="region of interest" description="Disordered" evidence="1">
    <location>
        <begin position="26"/>
        <end position="69"/>
    </location>
</feature>
<feature type="compositionally biased region" description="Polar residues" evidence="1">
    <location>
        <begin position="106"/>
        <end position="121"/>
    </location>
</feature>
<proteinExistence type="predicted"/>
<dbReference type="AlphaFoldDB" id="A0A6A5U7P5"/>
<protein>
    <submittedName>
        <fullName evidence="2">Uncharacterized protein</fullName>
    </submittedName>
</protein>
<reference evidence="2" key="1">
    <citation type="journal article" date="2020" name="Stud. Mycol.">
        <title>101 Dothideomycetes genomes: a test case for predicting lifestyles and emergence of pathogens.</title>
        <authorList>
            <person name="Haridas S."/>
            <person name="Albert R."/>
            <person name="Binder M."/>
            <person name="Bloem J."/>
            <person name="Labutti K."/>
            <person name="Salamov A."/>
            <person name="Andreopoulos B."/>
            <person name="Baker S."/>
            <person name="Barry K."/>
            <person name="Bills G."/>
            <person name="Bluhm B."/>
            <person name="Cannon C."/>
            <person name="Castanera R."/>
            <person name="Culley D."/>
            <person name="Daum C."/>
            <person name="Ezra D."/>
            <person name="Gonzalez J."/>
            <person name="Henrissat B."/>
            <person name="Kuo A."/>
            <person name="Liang C."/>
            <person name="Lipzen A."/>
            <person name="Lutzoni F."/>
            <person name="Magnuson J."/>
            <person name="Mondo S."/>
            <person name="Nolan M."/>
            <person name="Ohm R."/>
            <person name="Pangilinan J."/>
            <person name="Park H.-J."/>
            <person name="Ramirez L."/>
            <person name="Alfaro M."/>
            <person name="Sun H."/>
            <person name="Tritt A."/>
            <person name="Yoshinaga Y."/>
            <person name="Zwiers L.-H."/>
            <person name="Turgeon B."/>
            <person name="Goodwin S."/>
            <person name="Spatafora J."/>
            <person name="Crous P."/>
            <person name="Grigoriev I."/>
        </authorList>
    </citation>
    <scope>NUCLEOTIDE SEQUENCE</scope>
    <source>
        <strain evidence="2">CBS 675.92</strain>
    </source>
</reference>
<dbReference type="EMBL" id="ML976984">
    <property type="protein sequence ID" value="KAF1959872.1"/>
    <property type="molecule type" value="Genomic_DNA"/>
</dbReference>
<feature type="region of interest" description="Disordered" evidence="1">
    <location>
        <begin position="101"/>
        <end position="235"/>
    </location>
</feature>
<accession>A0A6A5U7P5</accession>
<sequence length="235" mass="25948">MSKRNSDGDVVANMMAVRMAQTQNQIASWLGEEANTGPSNATSKQTDNDGDLKQNYIDDEPFGVGALLPNEVEDGSFTNRVPKSTDFKLLEQLIGKQAANVHLQKKTSNANTKPQAQSKPQLQRKVAKEESEDEEEGRASAFTSKRRKVERKKVEEVGEEDGDADEERTAKISSKSEAKETSNKGVDDNDSEDKGLRKSTAKSRPQKAKKASYLDELLAERSKKKKKKSKSKADA</sequence>
<dbReference type="Proteomes" id="UP000800035">
    <property type="component" value="Unassembled WGS sequence"/>
</dbReference>
<feature type="compositionally biased region" description="Basic residues" evidence="1">
    <location>
        <begin position="197"/>
        <end position="210"/>
    </location>
</feature>
<evidence type="ECO:0000313" key="2">
    <source>
        <dbReference type="EMBL" id="KAF1959872.1"/>
    </source>
</evidence>
<feature type="compositionally biased region" description="Polar residues" evidence="1">
    <location>
        <begin position="36"/>
        <end position="45"/>
    </location>
</feature>
<keyword evidence="3" id="KW-1185">Reference proteome</keyword>
<dbReference type="Pfam" id="PF11595">
    <property type="entry name" value="DUF3245"/>
    <property type="match status" value="1"/>
</dbReference>